<dbReference type="KEGG" id="palo:E6C60_0780"/>
<keyword evidence="6" id="KW-1185">Reference proteome</keyword>
<evidence type="ECO:0000313" key="5">
    <source>
        <dbReference type="EMBL" id="QCT01501.1"/>
    </source>
</evidence>
<dbReference type="PROSITE" id="PS01124">
    <property type="entry name" value="HTH_ARAC_FAMILY_2"/>
    <property type="match status" value="1"/>
</dbReference>
<dbReference type="InterPro" id="IPR020449">
    <property type="entry name" value="Tscrpt_reg_AraC-type_HTH"/>
</dbReference>
<gene>
    <name evidence="5" type="ORF">E6C60_0780</name>
</gene>
<keyword evidence="2" id="KW-0238">DNA-binding</keyword>
<dbReference type="RefSeq" id="WP_397332403.1">
    <property type="nucleotide sequence ID" value="NZ_CP040396.1"/>
</dbReference>
<dbReference type="EMBL" id="CP040396">
    <property type="protein sequence ID" value="QCT01501.1"/>
    <property type="molecule type" value="Genomic_DNA"/>
</dbReference>
<accession>A0A4P8XJG4</accession>
<dbReference type="Proteomes" id="UP000300879">
    <property type="component" value="Chromosome"/>
</dbReference>
<evidence type="ECO:0000256" key="3">
    <source>
        <dbReference type="ARBA" id="ARBA00023163"/>
    </source>
</evidence>
<evidence type="ECO:0000313" key="6">
    <source>
        <dbReference type="Proteomes" id="UP000300879"/>
    </source>
</evidence>
<protein>
    <recommendedName>
        <fullName evidence="4">HTH araC/xylS-type domain-containing protein</fullName>
    </recommendedName>
</protein>
<evidence type="ECO:0000259" key="4">
    <source>
        <dbReference type="PROSITE" id="PS01124"/>
    </source>
</evidence>
<evidence type="ECO:0000256" key="2">
    <source>
        <dbReference type="ARBA" id="ARBA00023125"/>
    </source>
</evidence>
<dbReference type="GO" id="GO:0043565">
    <property type="term" value="F:sequence-specific DNA binding"/>
    <property type="evidence" value="ECO:0007669"/>
    <property type="project" value="InterPro"/>
</dbReference>
<name>A0A4P8XJG4_9BACL</name>
<proteinExistence type="predicted"/>
<dbReference type="InterPro" id="IPR009057">
    <property type="entry name" value="Homeodomain-like_sf"/>
</dbReference>
<dbReference type="InterPro" id="IPR018060">
    <property type="entry name" value="HTH_AraC"/>
</dbReference>
<evidence type="ECO:0000256" key="1">
    <source>
        <dbReference type="ARBA" id="ARBA00023015"/>
    </source>
</evidence>
<reference evidence="5 6" key="1">
    <citation type="submission" date="2019-05" db="EMBL/GenBank/DDBJ databases">
        <authorList>
            <person name="Chen C."/>
        </authorList>
    </citation>
    <scope>NUCLEOTIDE SEQUENCE [LARGE SCALE GENOMIC DNA]</scope>
    <source>
        <strain evidence="5 6">HB172198</strain>
    </source>
</reference>
<dbReference type="GO" id="GO:0003700">
    <property type="term" value="F:DNA-binding transcription factor activity"/>
    <property type="evidence" value="ECO:0007669"/>
    <property type="project" value="InterPro"/>
</dbReference>
<organism evidence="5 6">
    <name type="scientific">Paenibacillus algicola</name>
    <dbReference type="NCBI Taxonomy" id="2565926"/>
    <lineage>
        <taxon>Bacteria</taxon>
        <taxon>Bacillati</taxon>
        <taxon>Bacillota</taxon>
        <taxon>Bacilli</taxon>
        <taxon>Bacillales</taxon>
        <taxon>Paenibacillaceae</taxon>
        <taxon>Paenibacillus</taxon>
    </lineage>
</organism>
<sequence length="49" mass="6137">MLVSSHYKVYEIAERVGYTDKKHFSKLFTTYQKFNPREYRRKHQVELRK</sequence>
<dbReference type="PRINTS" id="PR00032">
    <property type="entry name" value="HTHARAC"/>
</dbReference>
<keyword evidence="1" id="KW-0805">Transcription regulation</keyword>
<keyword evidence="3" id="KW-0804">Transcription</keyword>
<dbReference type="AlphaFoldDB" id="A0A4P8XJG4"/>
<feature type="domain" description="HTH araC/xylS-type" evidence="4">
    <location>
        <begin position="1"/>
        <end position="42"/>
    </location>
</feature>
<dbReference type="Gene3D" id="1.10.10.60">
    <property type="entry name" value="Homeodomain-like"/>
    <property type="match status" value="1"/>
</dbReference>
<dbReference type="SUPFAM" id="SSF46689">
    <property type="entry name" value="Homeodomain-like"/>
    <property type="match status" value="1"/>
</dbReference>